<proteinExistence type="predicted"/>
<accession>A0A8J6J100</accession>
<name>A0A8J6J100_9FIRM</name>
<evidence type="ECO:0000256" key="1">
    <source>
        <dbReference type="SAM" id="Phobius"/>
    </source>
</evidence>
<evidence type="ECO:0000313" key="3">
    <source>
        <dbReference type="Proteomes" id="UP000628736"/>
    </source>
</evidence>
<evidence type="ECO:0000313" key="2">
    <source>
        <dbReference type="EMBL" id="MBC5721954.1"/>
    </source>
</evidence>
<reference evidence="2" key="1">
    <citation type="submission" date="2020-08" db="EMBL/GenBank/DDBJ databases">
        <title>Genome public.</title>
        <authorList>
            <person name="Liu C."/>
            <person name="Sun Q."/>
        </authorList>
    </citation>
    <scope>NUCLEOTIDE SEQUENCE</scope>
    <source>
        <strain evidence="2">NSJ-23</strain>
    </source>
</reference>
<protein>
    <submittedName>
        <fullName evidence="2">Uncharacterized protein</fullName>
    </submittedName>
</protein>
<dbReference type="EMBL" id="JACOPO010000002">
    <property type="protein sequence ID" value="MBC5721954.1"/>
    <property type="molecule type" value="Genomic_DNA"/>
</dbReference>
<keyword evidence="1" id="KW-0812">Transmembrane</keyword>
<comment type="caution">
    <text evidence="2">The sequence shown here is derived from an EMBL/GenBank/DDBJ whole genome shotgun (WGS) entry which is preliminary data.</text>
</comment>
<keyword evidence="1" id="KW-1133">Transmembrane helix</keyword>
<dbReference type="RefSeq" id="WP_147571075.1">
    <property type="nucleotide sequence ID" value="NZ_JACOPO010000002.1"/>
</dbReference>
<sequence>MRRRSIWYWRWDLLLTVLLSAGIAFGAQYLYEQTLEEGYQAYLEKNAAEEGSVGAVASEDIPLAETLADMENNEYFTMEMDSITLNSNSPGGYIDGLFWHIFQLEDGTRIAAKVNSDSVVYREEGETPMTASYARLPIGTLARESLTDDQLEELNKYHGVTVDTCYIDMEGGHATASQEDYVEYHGLLAWAAAFAAAWIIIRFVGVRTGVFPPMLPKKKKERTDLP</sequence>
<organism evidence="2 3">
    <name type="scientific">Flintibacter hominis</name>
    <dbReference type="NCBI Taxonomy" id="2763048"/>
    <lineage>
        <taxon>Bacteria</taxon>
        <taxon>Bacillati</taxon>
        <taxon>Bacillota</taxon>
        <taxon>Clostridia</taxon>
        <taxon>Eubacteriales</taxon>
        <taxon>Flintibacter</taxon>
    </lineage>
</organism>
<keyword evidence="3" id="KW-1185">Reference proteome</keyword>
<keyword evidence="1" id="KW-0472">Membrane</keyword>
<dbReference type="AlphaFoldDB" id="A0A8J6J100"/>
<dbReference type="Proteomes" id="UP000628736">
    <property type="component" value="Unassembled WGS sequence"/>
</dbReference>
<feature type="transmembrane region" description="Helical" evidence="1">
    <location>
        <begin position="187"/>
        <end position="210"/>
    </location>
</feature>
<gene>
    <name evidence="2" type="ORF">H8S11_03855</name>
</gene>